<evidence type="ECO:0000256" key="7">
    <source>
        <dbReference type="SAM" id="MobiDB-lite"/>
    </source>
</evidence>
<dbReference type="InterPro" id="IPR022030">
    <property type="entry name" value="SF3A1_dom"/>
</dbReference>
<dbReference type="InterPro" id="IPR035967">
    <property type="entry name" value="SWAP/Surp_sf"/>
</dbReference>
<dbReference type="GO" id="GO:0071013">
    <property type="term" value="C:catalytic step 2 spliceosome"/>
    <property type="evidence" value="ECO:0007669"/>
    <property type="project" value="TreeGrafter"/>
</dbReference>
<feature type="region of interest" description="Disordered" evidence="7">
    <location>
        <begin position="324"/>
        <end position="366"/>
    </location>
</feature>
<dbReference type="KEGG" id="som:SOMG_01833"/>
<evidence type="ECO:0000256" key="6">
    <source>
        <dbReference type="ARBA" id="ARBA00023242"/>
    </source>
</evidence>
<evidence type="ECO:0000256" key="5">
    <source>
        <dbReference type="ARBA" id="ARBA00023187"/>
    </source>
</evidence>
<feature type="compositionally biased region" description="Polar residues" evidence="7">
    <location>
        <begin position="327"/>
        <end position="346"/>
    </location>
</feature>
<reference evidence="9 10" key="1">
    <citation type="journal article" date="2023" name="G3 (Bethesda)">
        <title>A high-quality reference genome for the fission yeast Schizosaccharomyces osmophilus.</title>
        <authorList>
            <person name="Jia G.S."/>
            <person name="Zhang W.C."/>
            <person name="Liang Y."/>
            <person name="Liu X.H."/>
            <person name="Rhind N."/>
            <person name="Pidoux A."/>
            <person name="Brysch-Herzberg M."/>
            <person name="Du L.L."/>
        </authorList>
    </citation>
    <scope>NUCLEOTIDE SEQUENCE [LARGE SCALE GENOMIC DNA]</scope>
    <source>
        <strain evidence="9 10">CBS 15793</strain>
    </source>
</reference>
<dbReference type="GO" id="GO:0005686">
    <property type="term" value="C:U2 snRNP"/>
    <property type="evidence" value="ECO:0007669"/>
    <property type="project" value="TreeGrafter"/>
</dbReference>
<dbReference type="Proteomes" id="UP001212411">
    <property type="component" value="Chromosome 1"/>
</dbReference>
<gene>
    <name evidence="9" type="primary">sap114</name>
    <name evidence="9" type="ORF">SOMG_01833</name>
</gene>
<keyword evidence="6" id="KW-0539">Nucleus</keyword>
<sequence length="474" mass="53428">MTSTAGTPPSDLNGIQKDGVLGLPTNVILPPPEIREIIDKSAGYVARNGPAFEEKIRQNEIKNPKFSFLQVDDPYYRYYQHKLQEARQGKLKATTGVGQGAANLARPITKNIESAPPAPPPYLFSEPLPSVSAQDLNVLRLTARYAAIRGRTFIAELSQKEWGNTQFDFLHHNHALYPYFTRIVQQYASLVKNTLPPFEPLLRQNIQDPYSVLSRIQPRVEWQKYQETQKVKRKEEQEREKIEYAQIDWNDFAVVEVIQFTEADESTKLPKPTNLADLQTATLEQKSAMFTMPDMNYSIEEAPPTSAAWEPLNAPAKAEFGVAMPSSLPSQRTSAETSPSPATQPSPMGAAAHAPIRVSKPTKSVPKAFQRHVPMERSPFTGEMIPASEMGEHMRVHLLDPRWREQRKVEESRRSTLNLENVDVAANMKRLVSNRTDIFDVHNGIEITPEEVERRKRAATQSSFGAAPPPNKRR</sequence>
<keyword evidence="2" id="KW-0507">mRNA processing</keyword>
<dbReference type="PANTHER" id="PTHR15316">
    <property type="entry name" value="SPLICEOSOME ASSOCIATED PROTEIN 114/SWAP SPLICING FACTOR-RELATED"/>
    <property type="match status" value="1"/>
</dbReference>
<evidence type="ECO:0000256" key="1">
    <source>
        <dbReference type="ARBA" id="ARBA00004123"/>
    </source>
</evidence>
<dbReference type="SUPFAM" id="SSF109905">
    <property type="entry name" value="Surp module (SWAP domain)"/>
    <property type="match status" value="2"/>
</dbReference>
<name>A0AAF0AV20_9SCHI</name>
<accession>A0AAF0AV20</accession>
<dbReference type="GeneID" id="80875315"/>
<feature type="domain" description="SURP motif" evidence="8">
    <location>
        <begin position="37"/>
        <end position="79"/>
    </location>
</feature>
<dbReference type="Gene3D" id="1.10.10.790">
    <property type="entry name" value="Surp module"/>
    <property type="match status" value="2"/>
</dbReference>
<keyword evidence="4" id="KW-0677">Repeat</keyword>
<organism evidence="9 10">
    <name type="scientific">Schizosaccharomyces osmophilus</name>
    <dbReference type="NCBI Taxonomy" id="2545709"/>
    <lineage>
        <taxon>Eukaryota</taxon>
        <taxon>Fungi</taxon>
        <taxon>Dikarya</taxon>
        <taxon>Ascomycota</taxon>
        <taxon>Taphrinomycotina</taxon>
        <taxon>Schizosaccharomycetes</taxon>
        <taxon>Schizosaccharomycetales</taxon>
        <taxon>Schizosaccharomycetaceae</taxon>
        <taxon>Schizosaccharomyces</taxon>
    </lineage>
</organism>
<evidence type="ECO:0000259" key="8">
    <source>
        <dbReference type="PROSITE" id="PS50128"/>
    </source>
</evidence>
<dbReference type="SMART" id="SM00648">
    <property type="entry name" value="SWAP"/>
    <property type="match status" value="2"/>
</dbReference>
<evidence type="ECO:0000313" key="9">
    <source>
        <dbReference type="EMBL" id="WBW72152.1"/>
    </source>
</evidence>
<dbReference type="PROSITE" id="PS50128">
    <property type="entry name" value="SURP"/>
    <property type="match status" value="2"/>
</dbReference>
<keyword evidence="10" id="KW-1185">Reference proteome</keyword>
<keyword evidence="3" id="KW-0747">Spliceosome</keyword>
<protein>
    <submittedName>
        <fullName evidence="9">U2 snRNP-associated protein Sap114</fullName>
    </submittedName>
</protein>
<dbReference type="RefSeq" id="XP_056036395.1">
    <property type="nucleotide sequence ID" value="XM_056180626.1"/>
</dbReference>
<proteinExistence type="predicted"/>
<keyword evidence="5" id="KW-0508">mRNA splicing</keyword>
<evidence type="ECO:0000256" key="3">
    <source>
        <dbReference type="ARBA" id="ARBA00022728"/>
    </source>
</evidence>
<evidence type="ECO:0000256" key="2">
    <source>
        <dbReference type="ARBA" id="ARBA00022664"/>
    </source>
</evidence>
<dbReference type="InterPro" id="IPR045146">
    <property type="entry name" value="SF3A1"/>
</dbReference>
<dbReference type="GO" id="GO:0000381">
    <property type="term" value="P:regulation of alternative mRNA splicing, via spliceosome"/>
    <property type="evidence" value="ECO:0007669"/>
    <property type="project" value="TreeGrafter"/>
</dbReference>
<evidence type="ECO:0000256" key="4">
    <source>
        <dbReference type="ARBA" id="ARBA00022737"/>
    </source>
</evidence>
<dbReference type="EMBL" id="CP115611">
    <property type="protein sequence ID" value="WBW72152.1"/>
    <property type="molecule type" value="Genomic_DNA"/>
</dbReference>
<dbReference type="Pfam" id="PF01805">
    <property type="entry name" value="Surp"/>
    <property type="match status" value="2"/>
</dbReference>
<feature type="domain" description="SURP motif" evidence="8">
    <location>
        <begin position="138"/>
        <end position="180"/>
    </location>
</feature>
<dbReference type="GO" id="GO:0003723">
    <property type="term" value="F:RNA binding"/>
    <property type="evidence" value="ECO:0007669"/>
    <property type="project" value="InterPro"/>
</dbReference>
<dbReference type="GO" id="GO:0045292">
    <property type="term" value="P:mRNA cis splicing, via spliceosome"/>
    <property type="evidence" value="ECO:0007669"/>
    <property type="project" value="InterPro"/>
</dbReference>
<dbReference type="GO" id="GO:0071004">
    <property type="term" value="C:U2-type prespliceosome"/>
    <property type="evidence" value="ECO:0007669"/>
    <property type="project" value="TreeGrafter"/>
</dbReference>
<feature type="region of interest" description="Disordered" evidence="7">
    <location>
        <begin position="448"/>
        <end position="474"/>
    </location>
</feature>
<dbReference type="InterPro" id="IPR000061">
    <property type="entry name" value="Surp"/>
</dbReference>
<evidence type="ECO:0000313" key="10">
    <source>
        <dbReference type="Proteomes" id="UP001212411"/>
    </source>
</evidence>
<dbReference type="Pfam" id="PF12230">
    <property type="entry name" value="PRP21_like_P"/>
    <property type="match status" value="1"/>
</dbReference>
<dbReference type="FunFam" id="1.10.10.790:FF:000002">
    <property type="entry name" value="Splicing factor 3A subunit 1"/>
    <property type="match status" value="1"/>
</dbReference>
<comment type="subcellular location">
    <subcellularLocation>
        <location evidence="1">Nucleus</location>
    </subcellularLocation>
</comment>
<dbReference type="PANTHER" id="PTHR15316:SF1">
    <property type="entry name" value="SPLICING FACTOR 3A SUBUNIT 1"/>
    <property type="match status" value="1"/>
</dbReference>
<dbReference type="AlphaFoldDB" id="A0AAF0AV20"/>